<sequence>MLLLVKQHLNRSQTRLTSVLTSNNSGVAYTISKEEFKWIRRLLPPSIIPKPPLHSNYPTPSGWSPPTETSLDLPYFISRTRYHEFPVYEITKRNGQTMTHIRKIEGDIWAFERDLIGIIHPYLDFDPATRVHEVAGIVSVKGNFKAVITQYLREKGF</sequence>
<evidence type="ECO:0000256" key="5">
    <source>
        <dbReference type="ARBA" id="ARBA00023274"/>
    </source>
</evidence>
<evidence type="ECO:0000256" key="2">
    <source>
        <dbReference type="ARBA" id="ARBA00005677"/>
    </source>
</evidence>
<evidence type="ECO:0000256" key="1">
    <source>
        <dbReference type="ARBA" id="ARBA00004173"/>
    </source>
</evidence>
<protein>
    <recommendedName>
        <fullName evidence="6">Large ribosomal subunit protein mL49</fullName>
    </recommendedName>
    <alternativeName>
        <fullName evidence="7">39S ribosomal protein L49, mitochondrial</fullName>
    </alternativeName>
</protein>
<evidence type="ECO:0000313" key="9">
    <source>
        <dbReference type="Proteomes" id="UP001642483"/>
    </source>
</evidence>
<comment type="similarity">
    <text evidence="2">Belongs to the mitochondrion-specific ribosomal protein mL49 family.</text>
</comment>
<dbReference type="InterPro" id="IPR007740">
    <property type="entry name" value="Ribosomal_mL49"/>
</dbReference>
<dbReference type="PANTHER" id="PTHR13477:SF0">
    <property type="entry name" value="LARGE RIBOSOMAL SUBUNIT PROTEIN ML49"/>
    <property type="match status" value="1"/>
</dbReference>
<comment type="subcellular location">
    <subcellularLocation>
        <location evidence="1">Mitochondrion</location>
    </subcellularLocation>
</comment>
<dbReference type="Pfam" id="PF05046">
    <property type="entry name" value="Img2"/>
    <property type="match status" value="1"/>
</dbReference>
<dbReference type="EMBL" id="CAWYQH010000141">
    <property type="protein sequence ID" value="CAK8695133.1"/>
    <property type="molecule type" value="Genomic_DNA"/>
</dbReference>
<dbReference type="Gene3D" id="3.30.780.10">
    <property type="entry name" value="SUI1-like domain"/>
    <property type="match status" value="1"/>
</dbReference>
<evidence type="ECO:0000313" key="8">
    <source>
        <dbReference type="EMBL" id="CAK8695133.1"/>
    </source>
</evidence>
<keyword evidence="5" id="KW-0687">Ribonucleoprotein</keyword>
<evidence type="ECO:0000256" key="6">
    <source>
        <dbReference type="ARBA" id="ARBA00035191"/>
    </source>
</evidence>
<dbReference type="PANTHER" id="PTHR13477">
    <property type="entry name" value="MITOCHONDRIAL 39S RIBOSOMAL PROTEIN L49"/>
    <property type="match status" value="1"/>
</dbReference>
<accession>A0ABP0GVM1</accession>
<proteinExistence type="inferred from homology"/>
<gene>
    <name evidence="8" type="ORF">CVLEPA_LOCUS28419</name>
</gene>
<comment type="caution">
    <text evidence="8">The sequence shown here is derived from an EMBL/GenBank/DDBJ whole genome shotgun (WGS) entry which is preliminary data.</text>
</comment>
<reference evidence="8 9" key="1">
    <citation type="submission" date="2024-02" db="EMBL/GenBank/DDBJ databases">
        <authorList>
            <person name="Daric V."/>
            <person name="Darras S."/>
        </authorList>
    </citation>
    <scope>NUCLEOTIDE SEQUENCE [LARGE SCALE GENOMIC DNA]</scope>
</reference>
<evidence type="ECO:0000256" key="7">
    <source>
        <dbReference type="ARBA" id="ARBA00035545"/>
    </source>
</evidence>
<evidence type="ECO:0000256" key="3">
    <source>
        <dbReference type="ARBA" id="ARBA00022980"/>
    </source>
</evidence>
<evidence type="ECO:0000256" key="4">
    <source>
        <dbReference type="ARBA" id="ARBA00023128"/>
    </source>
</evidence>
<name>A0ABP0GVM1_CLALP</name>
<keyword evidence="4" id="KW-0496">Mitochondrion</keyword>
<keyword evidence="9" id="KW-1185">Reference proteome</keyword>
<organism evidence="8 9">
    <name type="scientific">Clavelina lepadiformis</name>
    <name type="common">Light-bulb sea squirt</name>
    <name type="synonym">Ascidia lepadiformis</name>
    <dbReference type="NCBI Taxonomy" id="159417"/>
    <lineage>
        <taxon>Eukaryota</taxon>
        <taxon>Metazoa</taxon>
        <taxon>Chordata</taxon>
        <taxon>Tunicata</taxon>
        <taxon>Ascidiacea</taxon>
        <taxon>Aplousobranchia</taxon>
        <taxon>Clavelinidae</taxon>
        <taxon>Clavelina</taxon>
    </lineage>
</organism>
<dbReference type="Proteomes" id="UP001642483">
    <property type="component" value="Unassembled WGS sequence"/>
</dbReference>
<keyword evidence="3" id="KW-0689">Ribosomal protein</keyword>